<keyword evidence="2" id="KW-1185">Reference proteome</keyword>
<sequence>MCNVCEVGPNQYAQSGNGSLAGWIVSLGHSLKIRDDFKKRGRLDPSQNVCLAHNFNNRKQNPANGNLRPAIGSVEKDKATDAIDPPRCYTLHTDSSIITPASPAVQPELLRNAVPFFSSSRESFAVDTAGPRNT</sequence>
<protein>
    <submittedName>
        <fullName evidence="1">Uncharacterized protein</fullName>
    </submittedName>
</protein>
<organism evidence="1 2">
    <name type="scientific">Diaporthe vaccinii</name>
    <dbReference type="NCBI Taxonomy" id="105482"/>
    <lineage>
        <taxon>Eukaryota</taxon>
        <taxon>Fungi</taxon>
        <taxon>Dikarya</taxon>
        <taxon>Ascomycota</taxon>
        <taxon>Pezizomycotina</taxon>
        <taxon>Sordariomycetes</taxon>
        <taxon>Sordariomycetidae</taxon>
        <taxon>Diaporthales</taxon>
        <taxon>Diaporthaceae</taxon>
        <taxon>Diaporthe</taxon>
        <taxon>Diaporthe eres species complex</taxon>
    </lineage>
</organism>
<comment type="caution">
    <text evidence="1">The sequence shown here is derived from an EMBL/GenBank/DDBJ whole genome shotgun (WGS) entry which is preliminary data.</text>
</comment>
<name>A0ABR4EG43_9PEZI</name>
<dbReference type="Proteomes" id="UP001600888">
    <property type="component" value="Unassembled WGS sequence"/>
</dbReference>
<dbReference type="EMBL" id="JBAWTH010000057">
    <property type="protein sequence ID" value="KAL2281368.1"/>
    <property type="molecule type" value="Genomic_DNA"/>
</dbReference>
<reference evidence="1 2" key="1">
    <citation type="submission" date="2024-03" db="EMBL/GenBank/DDBJ databases">
        <title>A high-quality draft genome sequence of Diaporthe vaccinii, a causative agent of upright dieback and viscid rot disease in cranberry plants.</title>
        <authorList>
            <person name="Sarrasin M."/>
            <person name="Lang B.F."/>
            <person name="Burger G."/>
        </authorList>
    </citation>
    <scope>NUCLEOTIDE SEQUENCE [LARGE SCALE GENOMIC DNA]</scope>
    <source>
        <strain evidence="1 2">IS7</strain>
    </source>
</reference>
<evidence type="ECO:0000313" key="1">
    <source>
        <dbReference type="EMBL" id="KAL2281368.1"/>
    </source>
</evidence>
<evidence type="ECO:0000313" key="2">
    <source>
        <dbReference type="Proteomes" id="UP001600888"/>
    </source>
</evidence>
<accession>A0ABR4EG43</accession>
<proteinExistence type="predicted"/>
<gene>
    <name evidence="1" type="ORF">FJTKL_11556</name>
</gene>